<feature type="binding site" evidence="14">
    <location>
        <position position="456"/>
    </location>
    <ligand>
        <name>Zn(2+)</name>
        <dbReference type="ChEBI" id="CHEBI:29105"/>
    </ligand>
</feature>
<evidence type="ECO:0000256" key="16">
    <source>
        <dbReference type="SAM" id="Coils"/>
    </source>
</evidence>
<dbReference type="InterPro" id="IPR033136">
    <property type="entry name" value="DNA_ligase_CS"/>
</dbReference>
<dbReference type="GO" id="GO:0006281">
    <property type="term" value="P:DNA repair"/>
    <property type="evidence" value="ECO:0007669"/>
    <property type="project" value="UniProtKB-KW"/>
</dbReference>
<dbReference type="NCBIfam" id="NF005932">
    <property type="entry name" value="PRK07956.1"/>
    <property type="match status" value="1"/>
</dbReference>
<dbReference type="InterPro" id="IPR001679">
    <property type="entry name" value="DNA_ligase"/>
</dbReference>
<dbReference type="PIRSF" id="PIRSF001604">
    <property type="entry name" value="LigA"/>
    <property type="match status" value="1"/>
</dbReference>
<evidence type="ECO:0000313" key="19">
    <source>
        <dbReference type="Proteomes" id="UP000178348"/>
    </source>
</evidence>
<evidence type="ECO:0000256" key="13">
    <source>
        <dbReference type="ARBA" id="ARBA00060881"/>
    </source>
</evidence>
<dbReference type="PROSITE" id="PS01056">
    <property type="entry name" value="DNA_LIGASE_N2"/>
    <property type="match status" value="1"/>
</dbReference>
<dbReference type="FunFam" id="2.40.50.140:FF:000012">
    <property type="entry name" value="DNA ligase"/>
    <property type="match status" value="1"/>
</dbReference>
<dbReference type="InterPro" id="IPR036420">
    <property type="entry name" value="BRCT_dom_sf"/>
</dbReference>
<dbReference type="GO" id="GO:0006260">
    <property type="term" value="P:DNA replication"/>
    <property type="evidence" value="ECO:0007669"/>
    <property type="project" value="UniProtKB-KW"/>
</dbReference>
<keyword evidence="11 14" id="KW-0234">DNA repair</keyword>
<evidence type="ECO:0000256" key="2">
    <source>
        <dbReference type="ARBA" id="ARBA00012722"/>
    </source>
</evidence>
<dbReference type="InterPro" id="IPR001357">
    <property type="entry name" value="BRCT_dom"/>
</dbReference>
<evidence type="ECO:0000256" key="11">
    <source>
        <dbReference type="ARBA" id="ARBA00023204"/>
    </source>
</evidence>
<keyword evidence="14" id="KW-0464">Manganese</keyword>
<dbReference type="PANTHER" id="PTHR23389:SF9">
    <property type="entry name" value="DNA LIGASE"/>
    <property type="match status" value="1"/>
</dbReference>
<dbReference type="SMART" id="SM00532">
    <property type="entry name" value="LIGANc"/>
    <property type="match status" value="1"/>
</dbReference>
<keyword evidence="4 14" id="KW-0436">Ligase</keyword>
<keyword evidence="8 14" id="KW-0862">Zinc</keyword>
<dbReference type="EMBL" id="MHLB01000061">
    <property type="protein sequence ID" value="OGZ00562.1"/>
    <property type="molecule type" value="Genomic_DNA"/>
</dbReference>
<dbReference type="SUPFAM" id="SSF47781">
    <property type="entry name" value="RuvA domain 2-like"/>
    <property type="match status" value="1"/>
</dbReference>
<comment type="function">
    <text evidence="1 14">DNA ligase that catalyzes the formation of phosphodiester linkages between 5'-phosphoryl and 3'-hydroxyl groups in double-stranded DNA using NAD as a coenzyme and as the energy source for the reaction. It is essential for DNA replication and repair of damaged DNA.</text>
</comment>
<evidence type="ECO:0000256" key="5">
    <source>
        <dbReference type="ARBA" id="ARBA00022705"/>
    </source>
</evidence>
<dbReference type="NCBIfam" id="TIGR00575">
    <property type="entry name" value="dnlj"/>
    <property type="match status" value="1"/>
</dbReference>
<dbReference type="GO" id="GO:0046872">
    <property type="term" value="F:metal ion binding"/>
    <property type="evidence" value="ECO:0007669"/>
    <property type="project" value="UniProtKB-KW"/>
</dbReference>
<dbReference type="InterPro" id="IPR010994">
    <property type="entry name" value="RuvA_2-like"/>
</dbReference>
<dbReference type="InterPro" id="IPR012340">
    <property type="entry name" value="NA-bd_OB-fold"/>
</dbReference>
<dbReference type="Proteomes" id="UP000178348">
    <property type="component" value="Unassembled WGS sequence"/>
</dbReference>
<dbReference type="Gene3D" id="2.40.50.140">
    <property type="entry name" value="Nucleic acid-binding proteins"/>
    <property type="match status" value="1"/>
</dbReference>
<dbReference type="Pfam" id="PF12826">
    <property type="entry name" value="HHH_2"/>
    <property type="match status" value="1"/>
</dbReference>
<feature type="binding site" evidence="14">
    <location>
        <position position="158"/>
    </location>
    <ligand>
        <name>NAD(+)</name>
        <dbReference type="ChEBI" id="CHEBI:57540"/>
    </ligand>
</feature>
<keyword evidence="7 14" id="KW-0227">DNA damage</keyword>
<dbReference type="SUPFAM" id="SSF50249">
    <property type="entry name" value="Nucleic acid-binding proteins"/>
    <property type="match status" value="1"/>
</dbReference>
<comment type="caution">
    <text evidence="14">Lacks conserved residue(s) required for the propagation of feature annotation.</text>
</comment>
<dbReference type="FunFam" id="1.10.150.20:FF:000007">
    <property type="entry name" value="DNA ligase"/>
    <property type="match status" value="1"/>
</dbReference>
<dbReference type="SMART" id="SM00292">
    <property type="entry name" value="BRCT"/>
    <property type="match status" value="1"/>
</dbReference>
<dbReference type="EC" id="6.5.1.2" evidence="2 14"/>
<dbReference type="PROSITE" id="PS50172">
    <property type="entry name" value="BRCT"/>
    <property type="match status" value="1"/>
</dbReference>
<feature type="coiled-coil region" evidence="16">
    <location>
        <begin position="3"/>
        <end position="50"/>
    </location>
</feature>
<dbReference type="Gene3D" id="1.10.150.20">
    <property type="entry name" value="5' to 3' exonuclease, C-terminal subdomain"/>
    <property type="match status" value="2"/>
</dbReference>
<sequence length="707" mass="78204">MTKTEAKERIEKLKKAVNRHRYLYHVLDKQEISEGALDALKKELFDLEQQFPELVTPDSPTQRVGGKPLKGFLKVRHEVRGRAVRMNSLNDAFSEDDMRAWVERLEKYLGHEISPRKSAPALSLPKGKPAMFYCDLKMDGLAIELVYRNGVLVRAATRGDGETGEDVTQNVKTIEAIPLRLEGEDVPDEVVIRGEAVLTKKEFARINREQEKLGEKTYANPRNIAAGSIRQLDPKITAGRKLDFYAWGIPAAGEDDRGHFKRFPTHESEYEAFRTWGFKTNGIGRAARTLEDVFAFHEEVKKKREHIAFEVDGIVVFVNDSALFARAGIIGKAPRAGIAYKFAAREATTVVEDIIVQVGRTGVLTPVAVMRPVNVGGTTVSRATLHNADEIGRLGLKIGDTVIISRAGDVIPQVTKVLTELRTGKEKTFRMPAHCPVDGSPVVRDGVAYRCASKTCGAKHREQLYHFVSRLAFDIRGLGPQIIDRFLDEGLITDAADIFALAEGDIAGLPQFGEKSAENIVREIREKKRTTLPRFLYALGILHVGEETALALARTIHHSPLTTHQPNDVLKVFHKMSLEDLQKIPDIGPIVAESIYQWFHEARNEKLIEKLDAIGVRIKASAEGGSSSGGQSSKLKAFTFVLTGTLASMSRDEAKAKIRALGGDVSESVSKKTSYVVAGSEPGSKYENAKRLGVIILSEVEFLKLLT</sequence>
<evidence type="ECO:0000256" key="15">
    <source>
        <dbReference type="RuleBase" id="RU000618"/>
    </source>
</evidence>
<dbReference type="Gene3D" id="3.40.50.10190">
    <property type="entry name" value="BRCT domain"/>
    <property type="match status" value="1"/>
</dbReference>
<proteinExistence type="inferred from homology"/>
<dbReference type="SMART" id="SM00278">
    <property type="entry name" value="HhH1"/>
    <property type="match status" value="4"/>
</dbReference>
<dbReference type="Pfam" id="PF14520">
    <property type="entry name" value="HHH_5"/>
    <property type="match status" value="1"/>
</dbReference>
<feature type="binding site" evidence="14">
    <location>
        <position position="195"/>
    </location>
    <ligand>
        <name>NAD(+)</name>
        <dbReference type="ChEBI" id="CHEBI:57540"/>
    </ligand>
</feature>
<accession>A0A1G2CH73</accession>
<dbReference type="InterPro" id="IPR018239">
    <property type="entry name" value="DNA_ligase_AS"/>
</dbReference>
<evidence type="ECO:0000256" key="12">
    <source>
        <dbReference type="ARBA" id="ARBA00034005"/>
    </source>
</evidence>
<dbReference type="AlphaFoldDB" id="A0A1G2CH73"/>
<feature type="active site" description="N6-AMP-lysine intermediate" evidence="14">
    <location>
        <position position="137"/>
    </location>
</feature>
<evidence type="ECO:0000313" key="18">
    <source>
        <dbReference type="EMBL" id="OGZ00562.1"/>
    </source>
</evidence>
<dbReference type="InterPro" id="IPR041663">
    <property type="entry name" value="DisA/LigA_HHH"/>
</dbReference>
<comment type="caution">
    <text evidence="18">The sequence shown here is derived from an EMBL/GenBank/DDBJ whole genome shotgun (WGS) entry which is preliminary data.</text>
</comment>
<comment type="catalytic activity">
    <reaction evidence="12 14 15">
        <text>NAD(+) + (deoxyribonucleotide)n-3'-hydroxyl + 5'-phospho-(deoxyribonucleotide)m = (deoxyribonucleotide)n+m + AMP + beta-nicotinamide D-nucleotide.</text>
        <dbReference type="EC" id="6.5.1.2"/>
    </reaction>
</comment>
<keyword evidence="5 14" id="KW-0235">DNA replication</keyword>
<feature type="domain" description="BRCT" evidence="17">
    <location>
        <begin position="630"/>
        <end position="707"/>
    </location>
</feature>
<dbReference type="GO" id="GO:0003677">
    <property type="term" value="F:DNA binding"/>
    <property type="evidence" value="ECO:0007669"/>
    <property type="project" value="InterPro"/>
</dbReference>
<dbReference type="CDD" id="cd00114">
    <property type="entry name" value="LIGANc"/>
    <property type="match status" value="1"/>
</dbReference>
<dbReference type="InterPro" id="IPR013839">
    <property type="entry name" value="DNAligase_adenylation"/>
</dbReference>
<reference evidence="18 19" key="1">
    <citation type="journal article" date="2016" name="Nat. Commun.">
        <title>Thousands of microbial genomes shed light on interconnected biogeochemical processes in an aquifer system.</title>
        <authorList>
            <person name="Anantharaman K."/>
            <person name="Brown C.T."/>
            <person name="Hug L.A."/>
            <person name="Sharon I."/>
            <person name="Castelle C.J."/>
            <person name="Probst A.J."/>
            <person name="Thomas B.C."/>
            <person name="Singh A."/>
            <person name="Wilkins M.J."/>
            <person name="Karaoz U."/>
            <person name="Brodie E.L."/>
            <person name="Williams K.H."/>
            <person name="Hubbard S.S."/>
            <person name="Banfield J.F."/>
        </authorList>
    </citation>
    <scope>NUCLEOTIDE SEQUENCE [LARGE SCALE GENOMIC DNA]</scope>
</reference>
<organism evidence="18 19">
    <name type="scientific">Candidatus Liptonbacteria bacterium RIFCSPLOWO2_01_FULL_53_13</name>
    <dbReference type="NCBI Taxonomy" id="1798651"/>
    <lineage>
        <taxon>Bacteria</taxon>
        <taxon>Candidatus Liptoniibacteriota</taxon>
    </lineage>
</organism>
<feature type="binding site" evidence="14">
    <location>
        <position position="341"/>
    </location>
    <ligand>
        <name>NAD(+)</name>
        <dbReference type="ChEBI" id="CHEBI:57540"/>
    </ligand>
</feature>
<evidence type="ECO:0000259" key="17">
    <source>
        <dbReference type="PROSITE" id="PS50172"/>
    </source>
</evidence>
<comment type="similarity">
    <text evidence="13 14">Belongs to the NAD-dependent DNA ligase family. LigA subfamily.</text>
</comment>
<dbReference type="HAMAP" id="MF_01588">
    <property type="entry name" value="DNA_ligase_A"/>
    <property type="match status" value="1"/>
</dbReference>
<evidence type="ECO:0000256" key="1">
    <source>
        <dbReference type="ARBA" id="ARBA00004067"/>
    </source>
</evidence>
<dbReference type="Pfam" id="PF01653">
    <property type="entry name" value="DNA_ligase_aden"/>
    <property type="match status" value="1"/>
</dbReference>
<dbReference type="Pfam" id="PF03120">
    <property type="entry name" value="OB_DNA_ligase"/>
    <property type="match status" value="1"/>
</dbReference>
<dbReference type="InterPro" id="IPR003583">
    <property type="entry name" value="Hlx-hairpin-Hlx_DNA-bd_motif"/>
</dbReference>
<evidence type="ECO:0000256" key="10">
    <source>
        <dbReference type="ARBA" id="ARBA00023027"/>
    </source>
</evidence>
<keyword evidence="9 14" id="KW-0460">Magnesium</keyword>
<feature type="binding site" evidence="14">
    <location>
        <position position="451"/>
    </location>
    <ligand>
        <name>Zn(2+)</name>
        <dbReference type="ChEBI" id="CHEBI:29105"/>
    </ligand>
</feature>
<name>A0A1G2CH73_9BACT</name>
<comment type="cofactor">
    <cofactor evidence="14">
        <name>Mg(2+)</name>
        <dbReference type="ChEBI" id="CHEBI:18420"/>
    </cofactor>
    <cofactor evidence="14">
        <name>Mn(2+)</name>
        <dbReference type="ChEBI" id="CHEBI:29035"/>
    </cofactor>
</comment>
<dbReference type="Gene3D" id="6.20.10.30">
    <property type="match status" value="1"/>
</dbReference>
<protein>
    <recommendedName>
        <fullName evidence="3 14">DNA ligase</fullName>
        <ecNumber evidence="2 14">6.5.1.2</ecNumber>
    </recommendedName>
    <alternativeName>
        <fullName evidence="14">Polydeoxyribonucleotide synthase [NAD(+)]</fullName>
    </alternativeName>
</protein>
<evidence type="ECO:0000256" key="8">
    <source>
        <dbReference type="ARBA" id="ARBA00022833"/>
    </source>
</evidence>
<evidence type="ECO:0000256" key="6">
    <source>
        <dbReference type="ARBA" id="ARBA00022723"/>
    </source>
</evidence>
<keyword evidence="6 14" id="KW-0479">Metal-binding</keyword>
<keyword evidence="16" id="KW-0175">Coiled coil</keyword>
<dbReference type="SUPFAM" id="SSF56091">
    <property type="entry name" value="DNA ligase/mRNA capping enzyme, catalytic domain"/>
    <property type="match status" value="1"/>
</dbReference>
<dbReference type="Pfam" id="PF00533">
    <property type="entry name" value="BRCT"/>
    <property type="match status" value="1"/>
</dbReference>
<evidence type="ECO:0000256" key="14">
    <source>
        <dbReference type="HAMAP-Rule" id="MF_01588"/>
    </source>
</evidence>
<dbReference type="SUPFAM" id="SSF52113">
    <property type="entry name" value="BRCT domain"/>
    <property type="match status" value="1"/>
</dbReference>
<gene>
    <name evidence="14" type="primary">ligA</name>
    <name evidence="18" type="ORF">A2946_02320</name>
</gene>
<evidence type="ECO:0000256" key="3">
    <source>
        <dbReference type="ARBA" id="ARBA00013308"/>
    </source>
</evidence>
<evidence type="ECO:0000256" key="9">
    <source>
        <dbReference type="ARBA" id="ARBA00022842"/>
    </source>
</evidence>
<dbReference type="PROSITE" id="PS01055">
    <property type="entry name" value="DNA_LIGASE_N1"/>
    <property type="match status" value="1"/>
</dbReference>
<feature type="binding site" evidence="14">
    <location>
        <begin position="88"/>
        <end position="89"/>
    </location>
    <ligand>
        <name>NAD(+)</name>
        <dbReference type="ChEBI" id="CHEBI:57540"/>
    </ligand>
</feature>
<dbReference type="GO" id="GO:0003911">
    <property type="term" value="F:DNA ligase (NAD+) activity"/>
    <property type="evidence" value="ECO:0007669"/>
    <property type="project" value="UniProtKB-UniRule"/>
</dbReference>
<dbReference type="PANTHER" id="PTHR23389">
    <property type="entry name" value="CHROMOSOME TRANSMISSION FIDELITY FACTOR 18"/>
    <property type="match status" value="1"/>
</dbReference>
<feature type="binding site" evidence="14">
    <location>
        <position position="135"/>
    </location>
    <ligand>
        <name>NAD(+)</name>
        <dbReference type="ChEBI" id="CHEBI:57540"/>
    </ligand>
</feature>
<dbReference type="InterPro" id="IPR004150">
    <property type="entry name" value="NAD_DNA_ligase_OB"/>
</dbReference>
<feature type="binding site" evidence="14">
    <location>
        <position position="435"/>
    </location>
    <ligand>
        <name>Zn(2+)</name>
        <dbReference type="ChEBI" id="CHEBI:29105"/>
    </ligand>
</feature>
<keyword evidence="10 14" id="KW-0520">NAD</keyword>
<dbReference type="Gene3D" id="1.10.287.610">
    <property type="entry name" value="Helix hairpin bin"/>
    <property type="match status" value="1"/>
</dbReference>
<dbReference type="Gene3D" id="3.30.470.30">
    <property type="entry name" value="DNA ligase/mRNA capping enzyme"/>
    <property type="match status" value="1"/>
</dbReference>
<dbReference type="CDD" id="cd17748">
    <property type="entry name" value="BRCT_DNA_ligase_like"/>
    <property type="match status" value="1"/>
</dbReference>
<dbReference type="InterPro" id="IPR013840">
    <property type="entry name" value="DNAligase_N"/>
</dbReference>
<evidence type="ECO:0000256" key="4">
    <source>
        <dbReference type="ARBA" id="ARBA00022598"/>
    </source>
</evidence>
<evidence type="ECO:0000256" key="7">
    <source>
        <dbReference type="ARBA" id="ARBA00022763"/>
    </source>
</evidence>